<keyword evidence="3" id="KW-1185">Reference proteome</keyword>
<gene>
    <name evidence="2" type="ORF">PSTG_13704</name>
</gene>
<dbReference type="Proteomes" id="UP000054564">
    <property type="component" value="Unassembled WGS sequence"/>
</dbReference>
<feature type="region of interest" description="Disordered" evidence="1">
    <location>
        <begin position="1"/>
        <end position="79"/>
    </location>
</feature>
<dbReference type="AlphaFoldDB" id="A0A0L0V0W3"/>
<feature type="compositionally biased region" description="Polar residues" evidence="1">
    <location>
        <begin position="54"/>
        <end position="65"/>
    </location>
</feature>
<evidence type="ECO:0000313" key="3">
    <source>
        <dbReference type="Proteomes" id="UP000054564"/>
    </source>
</evidence>
<evidence type="ECO:0000256" key="1">
    <source>
        <dbReference type="SAM" id="MobiDB-lite"/>
    </source>
</evidence>
<name>A0A0L0V0W3_9BASI</name>
<organism evidence="2 3">
    <name type="scientific">Puccinia striiformis f. sp. tritici PST-78</name>
    <dbReference type="NCBI Taxonomy" id="1165861"/>
    <lineage>
        <taxon>Eukaryota</taxon>
        <taxon>Fungi</taxon>
        <taxon>Dikarya</taxon>
        <taxon>Basidiomycota</taxon>
        <taxon>Pucciniomycotina</taxon>
        <taxon>Pucciniomycetes</taxon>
        <taxon>Pucciniales</taxon>
        <taxon>Pucciniaceae</taxon>
        <taxon>Puccinia</taxon>
    </lineage>
</organism>
<accession>A0A0L0V0W3</accession>
<dbReference type="EMBL" id="AJIL01000150">
    <property type="protein sequence ID" value="KNE92915.1"/>
    <property type="molecule type" value="Genomic_DNA"/>
</dbReference>
<evidence type="ECO:0000313" key="2">
    <source>
        <dbReference type="EMBL" id="KNE92915.1"/>
    </source>
</evidence>
<protein>
    <submittedName>
        <fullName evidence="2">Uncharacterized protein</fullName>
    </submittedName>
</protein>
<comment type="caution">
    <text evidence="2">The sequence shown here is derived from an EMBL/GenBank/DDBJ whole genome shotgun (WGS) entry which is preliminary data.</text>
</comment>
<feature type="compositionally biased region" description="Polar residues" evidence="1">
    <location>
        <begin position="28"/>
        <end position="37"/>
    </location>
</feature>
<sequence>MNENNSTDPPPYSPLAIAPSAPDRSPLPSRSISQEAQPVTKPPIQIYKAINLSKPDTNSDIQTLPDTKPVKESDPKGSREDVTFLSKISGLRFYVSRSINQHNLNGEMVLFQFSDAIVRYIDLVIRPIGGLSLHLFLSFCLTIEE</sequence>
<proteinExistence type="predicted"/>
<feature type="compositionally biased region" description="Basic and acidic residues" evidence="1">
    <location>
        <begin position="68"/>
        <end position="79"/>
    </location>
</feature>
<dbReference type="STRING" id="1165861.A0A0L0V0W3"/>
<reference evidence="3" key="1">
    <citation type="submission" date="2014-03" db="EMBL/GenBank/DDBJ databases">
        <title>The Genome Sequence of Puccinia striiformis f. sp. tritici PST-78.</title>
        <authorList>
            <consortium name="The Broad Institute Genome Sequencing Platform"/>
            <person name="Cuomo C."/>
            <person name="Hulbert S."/>
            <person name="Chen X."/>
            <person name="Walker B."/>
            <person name="Young S.K."/>
            <person name="Zeng Q."/>
            <person name="Gargeya S."/>
            <person name="Fitzgerald M."/>
            <person name="Haas B."/>
            <person name="Abouelleil A."/>
            <person name="Alvarado L."/>
            <person name="Arachchi H.M."/>
            <person name="Berlin A.M."/>
            <person name="Chapman S.B."/>
            <person name="Goldberg J."/>
            <person name="Griggs A."/>
            <person name="Gujja S."/>
            <person name="Hansen M."/>
            <person name="Howarth C."/>
            <person name="Imamovic A."/>
            <person name="Larimer J."/>
            <person name="McCowan C."/>
            <person name="Montmayeur A."/>
            <person name="Murphy C."/>
            <person name="Neiman D."/>
            <person name="Pearson M."/>
            <person name="Priest M."/>
            <person name="Roberts A."/>
            <person name="Saif S."/>
            <person name="Shea T."/>
            <person name="Sisk P."/>
            <person name="Sykes S."/>
            <person name="Wortman J."/>
            <person name="Nusbaum C."/>
            <person name="Birren B."/>
        </authorList>
    </citation>
    <scope>NUCLEOTIDE SEQUENCE [LARGE SCALE GENOMIC DNA]</scope>
    <source>
        <strain evidence="3">race PST-78</strain>
    </source>
</reference>